<proteinExistence type="predicted"/>
<dbReference type="EMBL" id="LAZR01000707">
    <property type="protein sequence ID" value="KKN60031.1"/>
    <property type="molecule type" value="Genomic_DNA"/>
</dbReference>
<gene>
    <name evidence="1" type="ORF">LCGC14_0536180</name>
</gene>
<comment type="caution">
    <text evidence="1">The sequence shown here is derived from an EMBL/GenBank/DDBJ whole genome shotgun (WGS) entry which is preliminary data.</text>
</comment>
<evidence type="ECO:0000313" key="1">
    <source>
        <dbReference type="EMBL" id="KKN60031.1"/>
    </source>
</evidence>
<dbReference type="InterPro" id="IPR004211">
    <property type="entry name" value="Endonuclease_7"/>
</dbReference>
<dbReference type="AlphaFoldDB" id="A0A0F9UFM3"/>
<sequence length="91" mass="10817">MSPDPVEKRLLNGVASKKYKKTEKGRLKHLESRKRFNEKRPHYGAEWNLKKKYGITLDDYNKMFSKQKGKCAICDRHQLELGKDYAWTIIM</sequence>
<dbReference type="Pfam" id="PF02945">
    <property type="entry name" value="Endonuclease_7"/>
    <property type="match status" value="1"/>
</dbReference>
<accession>A0A0F9UFM3</accession>
<protein>
    <submittedName>
        <fullName evidence="1">Uncharacterized protein</fullName>
    </submittedName>
</protein>
<name>A0A0F9UFM3_9ZZZZ</name>
<organism evidence="1">
    <name type="scientific">marine sediment metagenome</name>
    <dbReference type="NCBI Taxonomy" id="412755"/>
    <lineage>
        <taxon>unclassified sequences</taxon>
        <taxon>metagenomes</taxon>
        <taxon>ecological metagenomes</taxon>
    </lineage>
</organism>
<reference evidence="1" key="1">
    <citation type="journal article" date="2015" name="Nature">
        <title>Complex archaea that bridge the gap between prokaryotes and eukaryotes.</title>
        <authorList>
            <person name="Spang A."/>
            <person name="Saw J.H."/>
            <person name="Jorgensen S.L."/>
            <person name="Zaremba-Niedzwiedzka K."/>
            <person name="Martijn J."/>
            <person name="Lind A.E."/>
            <person name="van Eijk R."/>
            <person name="Schleper C."/>
            <person name="Guy L."/>
            <person name="Ettema T.J."/>
        </authorList>
    </citation>
    <scope>NUCLEOTIDE SEQUENCE</scope>
</reference>